<sequence length="72" mass="8305">MNINKKLPTIRLSEQTEEKIADFFYVGWLVFLGFWIVNQGDHSIALNQLVLGLSLIWACLAYYFNQLSSNHA</sequence>
<reference evidence="2" key="2">
    <citation type="journal article" date="2018" name="Genome Announc.">
        <title>Complete Genome Sequences of Three Moraxella osloensis Strains Isolated from Human Skin.</title>
        <authorList>
            <person name="Lim J.Y."/>
            <person name="Hwang I."/>
            <person name="Ganzorig M."/>
            <person name="Huang S.L."/>
            <person name="Cho G.S."/>
            <person name="Franz C.M.A.P."/>
            <person name="Lee K."/>
        </authorList>
    </citation>
    <scope>NUCLEOTIDE SEQUENCE</scope>
    <source>
        <strain evidence="2">NP7</strain>
        <plasmid evidence="2">pNP7-1</plasmid>
    </source>
</reference>
<geneLocation type="plasmid" evidence="4">
    <name>pnp7-1</name>
</geneLocation>
<evidence type="ECO:0000313" key="4">
    <source>
        <dbReference type="Proteomes" id="UP000229340"/>
    </source>
</evidence>
<accession>A0A2D2LX16</accession>
<dbReference type="RefSeq" id="WP_100270941.1">
    <property type="nucleotide sequence ID" value="NZ_CP024444.1"/>
</dbReference>
<evidence type="ECO:0000313" key="3">
    <source>
        <dbReference type="EMBL" id="MDI4510315.1"/>
    </source>
</evidence>
<dbReference type="AlphaFoldDB" id="A0A2D2LX16"/>
<gene>
    <name evidence="3" type="ORF">E6P75_08865</name>
    <name evidence="2" type="ORF">NP7_09360</name>
</gene>
<feature type="transmembrane region" description="Helical" evidence="1">
    <location>
        <begin position="20"/>
        <end position="38"/>
    </location>
</feature>
<keyword evidence="2" id="KW-0614">Plasmid</keyword>
<dbReference type="EMBL" id="SSCJ01000007">
    <property type="protein sequence ID" value="MDI4510315.1"/>
    <property type="molecule type" value="Genomic_DNA"/>
</dbReference>
<protein>
    <submittedName>
        <fullName evidence="2">Uncharacterized protein</fullName>
    </submittedName>
</protein>
<dbReference type="EMBL" id="CP024444">
    <property type="protein sequence ID" value="ATR79569.1"/>
    <property type="molecule type" value="Genomic_DNA"/>
</dbReference>
<evidence type="ECO:0000256" key="1">
    <source>
        <dbReference type="SAM" id="Phobius"/>
    </source>
</evidence>
<reference evidence="2" key="3">
    <citation type="journal article" date="2018" name="Misainmurhag Hoiji">
        <title>Complete genome sequence of multidrug-resistant Moraxella osloensis NP7 with multiple plasmids isolated from human skin.</title>
        <authorList>
            <person name="Ganzorig M."/>
            <person name="Lim J.Y."/>
            <person name="Hwang I."/>
            <person name="Lee K."/>
        </authorList>
    </citation>
    <scope>NUCLEOTIDE SEQUENCE</scope>
    <source>
        <strain evidence="2">NP7</strain>
        <plasmid evidence="2">pNP7-1</plasmid>
    </source>
</reference>
<reference evidence="3" key="4">
    <citation type="submission" date="2019-04" db="EMBL/GenBank/DDBJ databases">
        <title>Moraxella osloensis CCUG 73412, isolated from corneal scrapings as causative agent of keratitis.</title>
        <authorList>
            <person name="Connolly G."/>
            <person name="Jaen-Luchoro D."/>
            <person name="Pinyeiro-Iglesias B."/>
            <person name="Curry A."/>
            <person name="Knowles S."/>
            <person name="Moore E.R.B."/>
        </authorList>
    </citation>
    <scope>NUCLEOTIDE SEQUENCE</scope>
    <source>
        <strain evidence="3">CCUG 73412</strain>
    </source>
</reference>
<name>A0A2D2LX16_FAUOS</name>
<evidence type="ECO:0000313" key="2">
    <source>
        <dbReference type="EMBL" id="ATR79569.1"/>
    </source>
</evidence>
<reference evidence="4" key="1">
    <citation type="submission" date="2017-10" db="EMBL/GenBank/DDBJ databases">
        <title>Complete genome sequence of Moraxella osloensis NP7 isolated from human skin.</title>
        <authorList>
            <person name="Lee K."/>
            <person name="Lim J.Y."/>
            <person name="Hwang I."/>
        </authorList>
    </citation>
    <scope>NUCLEOTIDE SEQUENCE [LARGE SCALE GENOMIC DNA]</scope>
    <source>
        <strain evidence="4">NP7</strain>
        <plasmid evidence="4">pnp7-1</plasmid>
    </source>
</reference>
<geneLocation type="plasmid" evidence="2">
    <name>pNP7-1</name>
</geneLocation>
<feature type="transmembrane region" description="Helical" evidence="1">
    <location>
        <begin position="44"/>
        <end position="64"/>
    </location>
</feature>
<organism evidence="2 4">
    <name type="scientific">Faucicola osloensis</name>
    <name type="common">Moraxella osloensis</name>
    <dbReference type="NCBI Taxonomy" id="34062"/>
    <lineage>
        <taxon>Bacteria</taxon>
        <taxon>Pseudomonadati</taxon>
        <taxon>Pseudomonadota</taxon>
        <taxon>Gammaproteobacteria</taxon>
        <taxon>Moraxellales</taxon>
        <taxon>Moraxellaceae</taxon>
        <taxon>Faucicola</taxon>
    </lineage>
</organism>
<keyword evidence="1" id="KW-1133">Transmembrane helix</keyword>
<dbReference type="Proteomes" id="UP000229340">
    <property type="component" value="Plasmid pNP7-1"/>
</dbReference>
<proteinExistence type="predicted"/>
<keyword evidence="1" id="KW-0812">Transmembrane</keyword>
<keyword evidence="1" id="KW-0472">Membrane</keyword>